<dbReference type="GO" id="GO:0005737">
    <property type="term" value="C:cytoplasm"/>
    <property type="evidence" value="ECO:0007669"/>
    <property type="project" value="TreeGrafter"/>
</dbReference>
<protein>
    <recommendedName>
        <fullName evidence="1">TTI1 C-terminal TPR domain-containing protein</fullName>
    </recommendedName>
</protein>
<sequence length="86" mass="9414">AAESPPTPQHIRVTVAILKRCVNFIGGSTREESLMAIRTLTLGLPILEEYENELLPLAHLAWAPLVAKFTSTEPSVLKGAFELFVV</sequence>
<evidence type="ECO:0000259" key="1">
    <source>
        <dbReference type="Pfam" id="PF24181"/>
    </source>
</evidence>
<dbReference type="PANTHER" id="PTHR18460">
    <property type="entry name" value="TEL2 INTERACTING PROTEIN 1 TTI1 FAMILY MEMBER"/>
    <property type="match status" value="1"/>
</dbReference>
<dbReference type="EMBL" id="GAIX01010421">
    <property type="protein sequence ID" value="JAA82139.1"/>
    <property type="molecule type" value="Transcribed_RNA"/>
</dbReference>
<dbReference type="InterPro" id="IPR052587">
    <property type="entry name" value="TELO2-interacting_protein_1"/>
</dbReference>
<proteinExistence type="predicted"/>
<feature type="non-terminal residue" evidence="2">
    <location>
        <position position="86"/>
    </location>
</feature>
<evidence type="ECO:0000313" key="2">
    <source>
        <dbReference type="EMBL" id="JAA82139.1"/>
    </source>
</evidence>
<dbReference type="PANTHER" id="PTHR18460:SF3">
    <property type="entry name" value="TELO2-INTERACTING PROTEIN 1 HOMOLOG"/>
    <property type="match status" value="1"/>
</dbReference>
<dbReference type="AlphaFoldDB" id="S4NY23"/>
<feature type="non-terminal residue" evidence="2">
    <location>
        <position position="1"/>
    </location>
</feature>
<reference evidence="2" key="2">
    <citation type="submission" date="2013-05" db="EMBL/GenBank/DDBJ databases">
        <authorList>
            <person name="Carter J.-M."/>
            <person name="Baker S.C."/>
            <person name="Pink R."/>
            <person name="Carter D.R.F."/>
            <person name="Collins A."/>
            <person name="Tomlin J."/>
            <person name="Gibbs M."/>
            <person name="Breuker C.J."/>
        </authorList>
    </citation>
    <scope>NUCLEOTIDE SEQUENCE</scope>
    <source>
        <tissue evidence="2">Ovary</tissue>
    </source>
</reference>
<organism evidence="2">
    <name type="scientific">Pararge aegeria</name>
    <name type="common">speckled wood butterfly</name>
    <dbReference type="NCBI Taxonomy" id="116150"/>
    <lineage>
        <taxon>Eukaryota</taxon>
        <taxon>Metazoa</taxon>
        <taxon>Ecdysozoa</taxon>
        <taxon>Arthropoda</taxon>
        <taxon>Hexapoda</taxon>
        <taxon>Insecta</taxon>
        <taxon>Pterygota</taxon>
        <taxon>Neoptera</taxon>
        <taxon>Endopterygota</taxon>
        <taxon>Lepidoptera</taxon>
        <taxon>Glossata</taxon>
        <taxon>Ditrysia</taxon>
        <taxon>Papilionoidea</taxon>
        <taxon>Nymphalidae</taxon>
        <taxon>Satyrinae</taxon>
        <taxon>Satyrini</taxon>
        <taxon>Parargina</taxon>
        <taxon>Pararge</taxon>
    </lineage>
</organism>
<dbReference type="InterPro" id="IPR057567">
    <property type="entry name" value="TPR_TTI1_C"/>
</dbReference>
<name>S4NY23_9NEOP</name>
<accession>S4NY23</accession>
<dbReference type="Pfam" id="PF24181">
    <property type="entry name" value="TPR_TTI1_C"/>
    <property type="match status" value="1"/>
</dbReference>
<reference evidence="2" key="1">
    <citation type="journal article" date="2013" name="BMC Genomics">
        <title>Unscrambling butterfly oogenesis.</title>
        <authorList>
            <person name="Carter J.M."/>
            <person name="Baker S.C."/>
            <person name="Pink R."/>
            <person name="Carter D.R."/>
            <person name="Collins A."/>
            <person name="Tomlin J."/>
            <person name="Gibbs M."/>
            <person name="Breuker C.J."/>
        </authorList>
    </citation>
    <scope>NUCLEOTIDE SEQUENCE</scope>
    <source>
        <tissue evidence="2">Ovary</tissue>
    </source>
</reference>
<feature type="domain" description="TTI1 C-terminal TPR" evidence="1">
    <location>
        <begin position="3"/>
        <end position="84"/>
    </location>
</feature>